<feature type="compositionally biased region" description="Basic and acidic residues" evidence="1">
    <location>
        <begin position="124"/>
        <end position="141"/>
    </location>
</feature>
<evidence type="ECO:0008006" key="4">
    <source>
        <dbReference type="Google" id="ProtNLM"/>
    </source>
</evidence>
<dbReference type="Gene3D" id="3.30.70.330">
    <property type="match status" value="1"/>
</dbReference>
<dbReference type="SUPFAM" id="SSF54928">
    <property type="entry name" value="RNA-binding domain, RBD"/>
    <property type="match status" value="1"/>
</dbReference>
<dbReference type="AlphaFoldDB" id="A0A1X2HKK6"/>
<dbReference type="InterPro" id="IPR012677">
    <property type="entry name" value="Nucleotide-bd_a/b_plait_sf"/>
</dbReference>
<evidence type="ECO:0000313" key="3">
    <source>
        <dbReference type="Proteomes" id="UP000242180"/>
    </source>
</evidence>
<comment type="caution">
    <text evidence="2">The sequence shown here is derived from an EMBL/GenBank/DDBJ whole genome shotgun (WGS) entry which is preliminary data.</text>
</comment>
<keyword evidence="3" id="KW-1185">Reference proteome</keyword>
<dbReference type="InParanoid" id="A0A1X2HKK6"/>
<evidence type="ECO:0000313" key="2">
    <source>
        <dbReference type="EMBL" id="ORY99855.1"/>
    </source>
</evidence>
<dbReference type="InterPro" id="IPR035979">
    <property type="entry name" value="RBD_domain_sf"/>
</dbReference>
<proteinExistence type="predicted"/>
<name>A0A1X2HKK6_SYNRA</name>
<dbReference type="EMBL" id="MCGN01000002">
    <property type="protein sequence ID" value="ORY99855.1"/>
    <property type="molecule type" value="Genomic_DNA"/>
</dbReference>
<reference evidence="2 3" key="1">
    <citation type="submission" date="2016-07" db="EMBL/GenBank/DDBJ databases">
        <title>Pervasive Adenine N6-methylation of Active Genes in Fungi.</title>
        <authorList>
            <consortium name="DOE Joint Genome Institute"/>
            <person name="Mondo S.J."/>
            <person name="Dannebaum R.O."/>
            <person name="Kuo R.C."/>
            <person name="Labutti K."/>
            <person name="Haridas S."/>
            <person name="Kuo A."/>
            <person name="Salamov A."/>
            <person name="Ahrendt S.R."/>
            <person name="Lipzen A."/>
            <person name="Sullivan W."/>
            <person name="Andreopoulos W.B."/>
            <person name="Clum A."/>
            <person name="Lindquist E."/>
            <person name="Daum C."/>
            <person name="Ramamoorthy G.K."/>
            <person name="Gryganskyi A."/>
            <person name="Culley D."/>
            <person name="Magnuson J.K."/>
            <person name="James T.Y."/>
            <person name="O'Malley M.A."/>
            <person name="Stajich J.E."/>
            <person name="Spatafora J.W."/>
            <person name="Visel A."/>
            <person name="Grigoriev I.V."/>
        </authorList>
    </citation>
    <scope>NUCLEOTIDE SEQUENCE [LARGE SCALE GENOMIC DNA]</scope>
    <source>
        <strain evidence="2 3">NRRL 2496</strain>
    </source>
</reference>
<sequence length="174" mass="20570">MIVIQSFVDRDDSIHILHLSTDWLLQKLLPLVAEKLKTFQVTLCSSATCLGAWLTVTWKKHSLHLERSRLFGCVVYRDIKGADKALETTNATEVNGSNTRVERVNETLPLRQRPRFNTDQQGYGRRDYRYRHQDDKDDGRLRQSLSSRRSARCWYRDRDDSRGDRYHPLHKRNR</sequence>
<dbReference type="Proteomes" id="UP000242180">
    <property type="component" value="Unassembled WGS sequence"/>
</dbReference>
<evidence type="ECO:0000256" key="1">
    <source>
        <dbReference type="SAM" id="MobiDB-lite"/>
    </source>
</evidence>
<feature type="region of interest" description="Disordered" evidence="1">
    <location>
        <begin position="110"/>
        <end position="144"/>
    </location>
</feature>
<gene>
    <name evidence="2" type="ORF">BCR43DRAFT_511019</name>
</gene>
<accession>A0A1X2HKK6</accession>
<organism evidence="2 3">
    <name type="scientific">Syncephalastrum racemosum</name>
    <name type="common">Filamentous fungus</name>
    <dbReference type="NCBI Taxonomy" id="13706"/>
    <lineage>
        <taxon>Eukaryota</taxon>
        <taxon>Fungi</taxon>
        <taxon>Fungi incertae sedis</taxon>
        <taxon>Mucoromycota</taxon>
        <taxon>Mucoromycotina</taxon>
        <taxon>Mucoromycetes</taxon>
        <taxon>Mucorales</taxon>
        <taxon>Syncephalastraceae</taxon>
        <taxon>Syncephalastrum</taxon>
    </lineage>
</organism>
<protein>
    <recommendedName>
        <fullName evidence="4">RRM domain-containing protein</fullName>
    </recommendedName>
</protein>
<dbReference type="GO" id="GO:0003676">
    <property type="term" value="F:nucleic acid binding"/>
    <property type="evidence" value="ECO:0007669"/>
    <property type="project" value="InterPro"/>
</dbReference>